<dbReference type="InterPro" id="IPR011042">
    <property type="entry name" value="6-blade_b-propeller_TolB-like"/>
</dbReference>
<dbReference type="InParanoid" id="A7TJD7"/>
<dbReference type="PhylomeDB" id="A7TJD7"/>
<evidence type="ECO:0000313" key="4">
    <source>
        <dbReference type="EMBL" id="EDO17587.1"/>
    </source>
</evidence>
<dbReference type="OMA" id="PRISCCC"/>
<evidence type="ECO:0000256" key="2">
    <source>
        <dbReference type="SAM" id="MobiDB-lite"/>
    </source>
</evidence>
<dbReference type="PANTHER" id="PTHR10907:SF47">
    <property type="entry name" value="REGUCALCIN"/>
    <property type="match status" value="1"/>
</dbReference>
<reference evidence="4 5" key="1">
    <citation type="journal article" date="2007" name="Proc. Natl. Acad. Sci. U.S.A.">
        <title>Independent sorting-out of thousands of duplicated gene pairs in two yeast species descended from a whole-genome duplication.</title>
        <authorList>
            <person name="Scannell D.R."/>
            <person name="Frank A.C."/>
            <person name="Conant G.C."/>
            <person name="Byrne K.P."/>
            <person name="Woolfit M."/>
            <person name="Wolfe K.H."/>
        </authorList>
    </citation>
    <scope>NUCLEOTIDE SEQUENCE [LARGE SCALE GENOMIC DNA]</scope>
    <source>
        <strain evidence="5">ATCC 22028 / DSM 70294 / BCRC 21397 / CBS 2163 / NBRC 10782 / NRRL Y-8283 / UCD 57-17</strain>
    </source>
</reference>
<dbReference type="GO" id="GO:0005509">
    <property type="term" value="F:calcium ion binding"/>
    <property type="evidence" value="ECO:0007669"/>
    <property type="project" value="TreeGrafter"/>
</dbReference>
<proteinExistence type="inferred from homology"/>
<evidence type="ECO:0000313" key="5">
    <source>
        <dbReference type="Proteomes" id="UP000000267"/>
    </source>
</evidence>
<dbReference type="SUPFAM" id="SSF63829">
    <property type="entry name" value="Calcium-dependent phosphotriesterase"/>
    <property type="match status" value="1"/>
</dbReference>
<dbReference type="GeneID" id="5545814"/>
<evidence type="ECO:0000259" key="3">
    <source>
        <dbReference type="Pfam" id="PF08450"/>
    </source>
</evidence>
<dbReference type="STRING" id="436907.A7TJD7"/>
<accession>A7TJD7</accession>
<dbReference type="PANTHER" id="PTHR10907">
    <property type="entry name" value="REGUCALCIN"/>
    <property type="match status" value="1"/>
</dbReference>
<comment type="similarity">
    <text evidence="1">Belongs to the SMP-30/CGR1 family.</text>
</comment>
<dbReference type="EMBL" id="DS480401">
    <property type="protein sequence ID" value="EDO17587.1"/>
    <property type="molecule type" value="Genomic_DNA"/>
</dbReference>
<feature type="compositionally biased region" description="Basic and acidic residues" evidence="2">
    <location>
        <begin position="318"/>
        <end position="329"/>
    </location>
</feature>
<name>A7TJD7_VANPO</name>
<feature type="region of interest" description="Disordered" evidence="2">
    <location>
        <begin position="313"/>
        <end position="335"/>
    </location>
</feature>
<evidence type="ECO:0000256" key="1">
    <source>
        <dbReference type="ARBA" id="ARBA00008853"/>
    </source>
</evidence>
<dbReference type="AlphaFoldDB" id="A7TJD7"/>
<dbReference type="eggNOG" id="KOG4499">
    <property type="taxonomic scope" value="Eukaryota"/>
</dbReference>
<feature type="domain" description="SMP-30/Gluconolactonase/LRE-like region" evidence="3">
    <location>
        <begin position="21"/>
        <end position="290"/>
    </location>
</feature>
<dbReference type="Proteomes" id="UP000000267">
    <property type="component" value="Unassembled WGS sequence"/>
</dbReference>
<keyword evidence="5" id="KW-1185">Reference proteome</keyword>
<dbReference type="Pfam" id="PF08450">
    <property type="entry name" value="SGL"/>
    <property type="match status" value="1"/>
</dbReference>
<dbReference type="GO" id="GO:0004341">
    <property type="term" value="F:gluconolactonase activity"/>
    <property type="evidence" value="ECO:0007669"/>
    <property type="project" value="TreeGrafter"/>
</dbReference>
<dbReference type="InterPro" id="IPR013658">
    <property type="entry name" value="SGL"/>
</dbReference>
<dbReference type="RefSeq" id="XP_001645445.1">
    <property type="nucleotide sequence ID" value="XM_001645395.1"/>
</dbReference>
<sequence>MSVADYSQLPIFYHDKTAKLSEGVSVYHDMLFWVDIFKAEIHTLDNIDKVEGHRMFKITPETYDGEYPFTKFNCKESVGVVFPIDKTSAMFGSRFGIGKIDLNTGKWKYLVTYDQCKDLTYDRFSRLRSNDGNVSPCGKFILMGLMNSFEFQVTDEGCILLYDIEKNALTMFYDHIKIPNSIHWDGKNNDIVYITDSLNFVIWKYNHKTQEKQLLIDFINNGSNKGFASPEPDGSIVDYHTNVIYVSVWSTSKVQAYDLETGNLLQQFKIPQARASCCCIYKEDIIVTTANLNIEHPTNQADPIGGALYRIPNGRIHPTGDKPNHDDSKVVPVLN</sequence>
<organism evidence="5">
    <name type="scientific">Vanderwaltozyma polyspora (strain ATCC 22028 / DSM 70294 / BCRC 21397 / CBS 2163 / NBRC 10782 / NRRL Y-8283 / UCD 57-17)</name>
    <name type="common">Kluyveromyces polysporus</name>
    <dbReference type="NCBI Taxonomy" id="436907"/>
    <lineage>
        <taxon>Eukaryota</taxon>
        <taxon>Fungi</taxon>
        <taxon>Dikarya</taxon>
        <taxon>Ascomycota</taxon>
        <taxon>Saccharomycotina</taxon>
        <taxon>Saccharomycetes</taxon>
        <taxon>Saccharomycetales</taxon>
        <taxon>Saccharomycetaceae</taxon>
        <taxon>Vanderwaltozyma</taxon>
    </lineage>
</organism>
<gene>
    <name evidence="4" type="ORF">Kpol_1061p9</name>
</gene>
<dbReference type="OrthoDB" id="423498at2759"/>
<dbReference type="Gene3D" id="2.120.10.30">
    <property type="entry name" value="TolB, C-terminal domain"/>
    <property type="match status" value="1"/>
</dbReference>
<dbReference type="FunCoup" id="A7TJD7">
    <property type="interactions" value="56"/>
</dbReference>
<dbReference type="HOGENOM" id="CLU_036110_3_0_1"/>
<protein>
    <recommendedName>
        <fullName evidence="3">SMP-30/Gluconolactonase/LRE-like region domain-containing protein</fullName>
    </recommendedName>
</protein>
<dbReference type="KEGG" id="vpo:Kpol_1061p9"/>